<keyword evidence="4" id="KW-1185">Reference proteome</keyword>
<proteinExistence type="predicted"/>
<evidence type="ECO:0008006" key="5">
    <source>
        <dbReference type="Google" id="ProtNLM"/>
    </source>
</evidence>
<evidence type="ECO:0000256" key="2">
    <source>
        <dbReference type="SAM" id="SignalP"/>
    </source>
</evidence>
<gene>
    <name evidence="3" type="ORF">LX95_01035</name>
</gene>
<dbReference type="InterPro" id="IPR023220">
    <property type="entry name" value="T4SS_VirB5-domain"/>
</dbReference>
<dbReference type="EMBL" id="QKYV01000002">
    <property type="protein sequence ID" value="PZW42718.1"/>
    <property type="molecule type" value="Genomic_DNA"/>
</dbReference>
<evidence type="ECO:0000313" key="3">
    <source>
        <dbReference type="EMBL" id="PZW42718.1"/>
    </source>
</evidence>
<protein>
    <recommendedName>
        <fullName evidence="5">Conjugal transfer protein</fullName>
    </recommendedName>
</protein>
<name>A0A2W7I9A8_9FLAO</name>
<feature type="signal peptide" evidence="2">
    <location>
        <begin position="1"/>
        <end position="27"/>
    </location>
</feature>
<keyword evidence="2" id="KW-0732">Signal</keyword>
<keyword evidence="1" id="KW-0175">Coiled coil</keyword>
<dbReference type="Proteomes" id="UP000249542">
    <property type="component" value="Unassembled WGS sequence"/>
</dbReference>
<dbReference type="Gene3D" id="1.20.58.430">
    <property type="entry name" value="Type IV secretion system, VirB5-domain"/>
    <property type="match status" value="1"/>
</dbReference>
<organism evidence="3 4">
    <name type="scientific">Mesonia algae</name>
    <dbReference type="NCBI Taxonomy" id="213248"/>
    <lineage>
        <taxon>Bacteria</taxon>
        <taxon>Pseudomonadati</taxon>
        <taxon>Bacteroidota</taxon>
        <taxon>Flavobacteriia</taxon>
        <taxon>Flavobacteriales</taxon>
        <taxon>Flavobacteriaceae</taxon>
        <taxon>Mesonia</taxon>
    </lineage>
</organism>
<dbReference type="AlphaFoldDB" id="A0A2W7I9A8"/>
<reference evidence="3 4" key="1">
    <citation type="submission" date="2018-06" db="EMBL/GenBank/DDBJ databases">
        <title>Genomic Encyclopedia of Archaeal and Bacterial Type Strains, Phase II (KMG-II): from individual species to whole genera.</title>
        <authorList>
            <person name="Goeker M."/>
        </authorList>
    </citation>
    <scope>NUCLEOTIDE SEQUENCE [LARGE SCALE GENOMIC DNA]</scope>
    <source>
        <strain evidence="3 4">DSM 15361</strain>
    </source>
</reference>
<sequence length="196" mass="22572">MMKTKIKTTLIGLVLTGVLLLPSAATAQGMPVYDNTNFISLAKSLIESAKQTSQLLKTVKFLKQQKENLEKVNNVVKQLNAVQRINENNQQLFSTVQHDLQDILNSPYIHANEVTKVSNSFNKIIERSLDDLDFIDEILSSDYLKMSDGERAKVLKEKERQSEEMVFEITQKTKRYRDIISFREMQDKINNRENGF</sequence>
<evidence type="ECO:0000313" key="4">
    <source>
        <dbReference type="Proteomes" id="UP000249542"/>
    </source>
</evidence>
<feature type="chain" id="PRO_5015862442" description="Conjugal transfer protein" evidence="2">
    <location>
        <begin position="28"/>
        <end position="196"/>
    </location>
</feature>
<comment type="caution">
    <text evidence="3">The sequence shown here is derived from an EMBL/GenBank/DDBJ whole genome shotgun (WGS) entry which is preliminary data.</text>
</comment>
<accession>A0A2W7I9A8</accession>
<feature type="coiled-coil region" evidence="1">
    <location>
        <begin position="52"/>
        <end position="82"/>
    </location>
</feature>
<evidence type="ECO:0000256" key="1">
    <source>
        <dbReference type="SAM" id="Coils"/>
    </source>
</evidence>